<dbReference type="GO" id="GO:0006284">
    <property type="term" value="P:base-excision repair"/>
    <property type="evidence" value="ECO:0007669"/>
    <property type="project" value="InterPro"/>
</dbReference>
<dbReference type="InterPro" id="IPR003265">
    <property type="entry name" value="HhH-GPD_domain"/>
</dbReference>
<evidence type="ECO:0000256" key="8">
    <source>
        <dbReference type="ARBA" id="ARBA00023204"/>
    </source>
</evidence>
<evidence type="ECO:0000256" key="4">
    <source>
        <dbReference type="ARBA" id="ARBA00022763"/>
    </source>
</evidence>
<dbReference type="PANTHER" id="PTHR42944:SF1">
    <property type="entry name" value="ADENINE DNA GLYCOSYLASE"/>
    <property type="match status" value="1"/>
</dbReference>
<keyword evidence="9" id="KW-0326">Glycosidase</keyword>
<feature type="domain" description="HhH-GPD" evidence="10">
    <location>
        <begin position="18"/>
        <end position="166"/>
    </location>
</feature>
<evidence type="ECO:0000313" key="11">
    <source>
        <dbReference type="EMBL" id="PIY69461.1"/>
    </source>
</evidence>
<name>A0A2M7QE16_9BACT</name>
<keyword evidence="3" id="KW-0479">Metal-binding</keyword>
<dbReference type="CDD" id="cd00056">
    <property type="entry name" value="ENDO3c"/>
    <property type="match status" value="1"/>
</dbReference>
<evidence type="ECO:0000259" key="10">
    <source>
        <dbReference type="SMART" id="SM00478"/>
    </source>
</evidence>
<accession>A0A2M7QE16</accession>
<evidence type="ECO:0000313" key="12">
    <source>
        <dbReference type="Proteomes" id="UP000230108"/>
    </source>
</evidence>
<keyword evidence="11" id="KW-0255">Endonuclease</keyword>
<keyword evidence="11" id="KW-0540">Nuclease</keyword>
<dbReference type="SMART" id="SM00478">
    <property type="entry name" value="ENDO3c"/>
    <property type="match status" value="1"/>
</dbReference>
<evidence type="ECO:0000256" key="5">
    <source>
        <dbReference type="ARBA" id="ARBA00022801"/>
    </source>
</evidence>
<keyword evidence="6" id="KW-0408">Iron</keyword>
<dbReference type="PANTHER" id="PTHR42944">
    <property type="entry name" value="ADENINE DNA GLYCOSYLASE"/>
    <property type="match status" value="1"/>
</dbReference>
<organism evidence="11 12">
    <name type="scientific">Candidatus Roizmanbacteria bacterium CG_4_10_14_0_8_um_filter_39_9</name>
    <dbReference type="NCBI Taxonomy" id="1974829"/>
    <lineage>
        <taxon>Bacteria</taxon>
        <taxon>Candidatus Roizmaniibacteriota</taxon>
    </lineage>
</organism>
<dbReference type="PROSITE" id="PS01155">
    <property type="entry name" value="ENDONUCLEASE_III_2"/>
    <property type="match status" value="1"/>
</dbReference>
<sequence>MPWRETQDPYSILVSEVMLQQTQVARVLIKYPLFIHQFPHWERLASASTKDALSAWVGMGYNRRALYLKRTAETVVKKFNGVLPEDLETLDTLPGIGAATAASITAFAFNKPVVFIETNIRRVFLHHFFKDETNIDDKDILPLVEDTLDRKNSREWYFALMDYGAHLAKTIENPNKRSKHYSTQSSFTGSDRQVRGKILRLLLKTQLSKEQILSALAIDSQKAITILNGLIKEKFVSIENNIYAIR</sequence>
<dbReference type="GO" id="GO:0035485">
    <property type="term" value="F:adenine/guanine mispair binding"/>
    <property type="evidence" value="ECO:0007669"/>
    <property type="project" value="TreeGrafter"/>
</dbReference>
<dbReference type="InterPro" id="IPR011257">
    <property type="entry name" value="DNA_glycosylase"/>
</dbReference>
<dbReference type="InterPro" id="IPR004036">
    <property type="entry name" value="Endonuclease-III-like_CS2"/>
</dbReference>
<dbReference type="Gene3D" id="1.10.1670.10">
    <property type="entry name" value="Helix-hairpin-Helix base-excision DNA repair enzymes (C-terminal)"/>
    <property type="match status" value="1"/>
</dbReference>
<dbReference type="GO" id="GO:0006298">
    <property type="term" value="P:mismatch repair"/>
    <property type="evidence" value="ECO:0007669"/>
    <property type="project" value="TreeGrafter"/>
</dbReference>
<evidence type="ECO:0000256" key="7">
    <source>
        <dbReference type="ARBA" id="ARBA00023014"/>
    </source>
</evidence>
<dbReference type="GO" id="GO:0000701">
    <property type="term" value="F:purine-specific mismatch base pair DNA N-glycosylase activity"/>
    <property type="evidence" value="ECO:0007669"/>
    <property type="project" value="TreeGrafter"/>
</dbReference>
<dbReference type="InterPro" id="IPR023170">
    <property type="entry name" value="HhH_base_excis_C"/>
</dbReference>
<keyword evidence="5" id="KW-0378">Hydrolase</keyword>
<dbReference type="Pfam" id="PF00730">
    <property type="entry name" value="HhH-GPD"/>
    <property type="match status" value="1"/>
</dbReference>
<keyword evidence="7" id="KW-0411">Iron-sulfur</keyword>
<proteinExistence type="inferred from homology"/>
<dbReference type="SUPFAM" id="SSF48150">
    <property type="entry name" value="DNA-glycosylase"/>
    <property type="match status" value="1"/>
</dbReference>
<evidence type="ECO:0000256" key="3">
    <source>
        <dbReference type="ARBA" id="ARBA00022723"/>
    </source>
</evidence>
<comment type="caution">
    <text evidence="11">The sequence shown here is derived from an EMBL/GenBank/DDBJ whole genome shotgun (WGS) entry which is preliminary data.</text>
</comment>
<evidence type="ECO:0000256" key="1">
    <source>
        <dbReference type="ARBA" id="ARBA00001966"/>
    </source>
</evidence>
<dbReference type="AlphaFoldDB" id="A0A2M7QE16"/>
<dbReference type="GO" id="GO:0032357">
    <property type="term" value="F:oxidized purine DNA binding"/>
    <property type="evidence" value="ECO:0007669"/>
    <property type="project" value="TreeGrafter"/>
</dbReference>
<dbReference type="GO" id="GO:0004519">
    <property type="term" value="F:endonuclease activity"/>
    <property type="evidence" value="ECO:0007669"/>
    <property type="project" value="UniProtKB-KW"/>
</dbReference>
<comment type="cofactor">
    <cofactor evidence="1">
        <name>[4Fe-4S] cluster</name>
        <dbReference type="ChEBI" id="CHEBI:49883"/>
    </cofactor>
</comment>
<reference evidence="12" key="1">
    <citation type="submission" date="2017-09" db="EMBL/GenBank/DDBJ databases">
        <title>Depth-based differentiation of microbial function through sediment-hosted aquifers and enrichment of novel symbionts in the deep terrestrial subsurface.</title>
        <authorList>
            <person name="Probst A.J."/>
            <person name="Ladd B."/>
            <person name="Jarett J.K."/>
            <person name="Geller-Mcgrath D.E."/>
            <person name="Sieber C.M.K."/>
            <person name="Emerson J.B."/>
            <person name="Anantharaman K."/>
            <person name="Thomas B.C."/>
            <person name="Malmstrom R."/>
            <person name="Stieglmeier M."/>
            <person name="Klingl A."/>
            <person name="Woyke T."/>
            <person name="Ryan C.M."/>
            <person name="Banfield J.F."/>
        </authorList>
    </citation>
    <scope>NUCLEOTIDE SEQUENCE [LARGE SCALE GENOMIC DNA]</scope>
</reference>
<evidence type="ECO:0000256" key="2">
    <source>
        <dbReference type="ARBA" id="ARBA00008343"/>
    </source>
</evidence>
<dbReference type="Gene3D" id="1.10.340.30">
    <property type="entry name" value="Hypothetical protein, domain 2"/>
    <property type="match status" value="1"/>
</dbReference>
<dbReference type="GO" id="GO:0051536">
    <property type="term" value="F:iron-sulfur cluster binding"/>
    <property type="evidence" value="ECO:0007669"/>
    <property type="project" value="UniProtKB-KW"/>
</dbReference>
<gene>
    <name evidence="11" type="ORF">COY90_00525</name>
</gene>
<keyword evidence="4" id="KW-0227">DNA damage</keyword>
<dbReference type="GO" id="GO:0034039">
    <property type="term" value="F:8-oxo-7,8-dihydroguanine DNA N-glycosylase activity"/>
    <property type="evidence" value="ECO:0007669"/>
    <property type="project" value="TreeGrafter"/>
</dbReference>
<dbReference type="EMBL" id="PFLF01000014">
    <property type="protein sequence ID" value="PIY69461.1"/>
    <property type="molecule type" value="Genomic_DNA"/>
</dbReference>
<evidence type="ECO:0000256" key="9">
    <source>
        <dbReference type="ARBA" id="ARBA00023295"/>
    </source>
</evidence>
<comment type="similarity">
    <text evidence="2">Belongs to the Nth/MutY family.</text>
</comment>
<protein>
    <submittedName>
        <fullName evidence="11">Endonuclease III</fullName>
    </submittedName>
</protein>
<dbReference type="InterPro" id="IPR044298">
    <property type="entry name" value="MIG/MutY"/>
</dbReference>
<evidence type="ECO:0000256" key="6">
    <source>
        <dbReference type="ARBA" id="ARBA00023004"/>
    </source>
</evidence>
<dbReference type="Proteomes" id="UP000230108">
    <property type="component" value="Unassembled WGS sequence"/>
</dbReference>
<dbReference type="GO" id="GO:0046872">
    <property type="term" value="F:metal ion binding"/>
    <property type="evidence" value="ECO:0007669"/>
    <property type="project" value="UniProtKB-KW"/>
</dbReference>
<keyword evidence="8" id="KW-0234">DNA repair</keyword>